<dbReference type="PROSITE" id="PS50928">
    <property type="entry name" value="ABC_TM1"/>
    <property type="match status" value="1"/>
</dbReference>
<evidence type="ECO:0000256" key="3">
    <source>
        <dbReference type="ARBA" id="ARBA00022475"/>
    </source>
</evidence>
<dbReference type="PANTHER" id="PTHR43386:SF22">
    <property type="entry name" value="OLIGOPEPTIDE TRANSPORT SYSTEM PERMEASE PROTEIN OPPC"/>
    <property type="match status" value="1"/>
</dbReference>
<reference evidence="9 10" key="1">
    <citation type="submission" date="2016-11" db="EMBL/GenBank/DDBJ databases">
        <authorList>
            <person name="Jaros S."/>
            <person name="Januszkiewicz K."/>
            <person name="Wedrychowicz H."/>
        </authorList>
    </citation>
    <scope>NUCLEOTIDE SEQUENCE [LARGE SCALE GENOMIC DNA]</scope>
    <source>
        <strain evidence="9 10">DSM 17918</strain>
    </source>
</reference>
<gene>
    <name evidence="9" type="ORF">SAMN02746089_02124</name>
</gene>
<keyword evidence="10" id="KW-1185">Reference proteome</keyword>
<dbReference type="GO" id="GO:0005886">
    <property type="term" value="C:plasma membrane"/>
    <property type="evidence" value="ECO:0007669"/>
    <property type="project" value="UniProtKB-SubCell"/>
</dbReference>
<feature type="domain" description="ABC transmembrane type-1" evidence="8">
    <location>
        <begin position="102"/>
        <end position="291"/>
    </location>
</feature>
<dbReference type="InterPro" id="IPR050366">
    <property type="entry name" value="BP-dependent_transpt_permease"/>
</dbReference>
<accession>A0A1M5CHJ4</accession>
<name>A0A1M5CHJ4_9THEO</name>
<protein>
    <submittedName>
        <fullName evidence="9">Oligopeptide transport system permease protein</fullName>
    </submittedName>
</protein>
<keyword evidence="4 7" id="KW-0812">Transmembrane</keyword>
<proteinExistence type="inferred from homology"/>
<keyword evidence="5 7" id="KW-1133">Transmembrane helix</keyword>
<evidence type="ECO:0000256" key="1">
    <source>
        <dbReference type="ARBA" id="ARBA00004651"/>
    </source>
</evidence>
<evidence type="ECO:0000256" key="2">
    <source>
        <dbReference type="ARBA" id="ARBA00022448"/>
    </source>
</evidence>
<keyword evidence="6 7" id="KW-0472">Membrane</keyword>
<feature type="transmembrane region" description="Helical" evidence="7">
    <location>
        <begin position="108"/>
        <end position="130"/>
    </location>
</feature>
<evidence type="ECO:0000313" key="10">
    <source>
        <dbReference type="Proteomes" id="UP000184088"/>
    </source>
</evidence>
<evidence type="ECO:0000256" key="6">
    <source>
        <dbReference type="ARBA" id="ARBA00023136"/>
    </source>
</evidence>
<evidence type="ECO:0000256" key="5">
    <source>
        <dbReference type="ARBA" id="ARBA00022989"/>
    </source>
</evidence>
<keyword evidence="3" id="KW-1003">Cell membrane</keyword>
<evidence type="ECO:0000256" key="7">
    <source>
        <dbReference type="RuleBase" id="RU363032"/>
    </source>
</evidence>
<feature type="transmembrane region" description="Helical" evidence="7">
    <location>
        <begin position="270"/>
        <end position="294"/>
    </location>
</feature>
<dbReference type="CDD" id="cd06261">
    <property type="entry name" value="TM_PBP2"/>
    <property type="match status" value="1"/>
</dbReference>
<dbReference type="InterPro" id="IPR035906">
    <property type="entry name" value="MetI-like_sf"/>
</dbReference>
<dbReference type="GO" id="GO:0055085">
    <property type="term" value="P:transmembrane transport"/>
    <property type="evidence" value="ECO:0007669"/>
    <property type="project" value="InterPro"/>
</dbReference>
<organism evidence="9 10">
    <name type="scientific">Caldanaerobius fijiensis DSM 17918</name>
    <dbReference type="NCBI Taxonomy" id="1121256"/>
    <lineage>
        <taxon>Bacteria</taxon>
        <taxon>Bacillati</taxon>
        <taxon>Bacillota</taxon>
        <taxon>Clostridia</taxon>
        <taxon>Thermoanaerobacterales</taxon>
        <taxon>Thermoanaerobacteraceae</taxon>
        <taxon>Caldanaerobius</taxon>
    </lineage>
</organism>
<dbReference type="AlphaFoldDB" id="A0A1M5CHJ4"/>
<sequence length="304" mass="34155">MDIEQSKFEHIGYDLKSSERIVRPSVSFWQDAFRRLRQNKMATISLFILAIIIMMAIIGPYLRPFSYDEQDYTAIFQPPNAVHWFGTDNLGRDLFVRSWMGARVSLRIGFIAAVLNMIVGVIYGGISGYFGGLTDEIMMRIVDVLYSIPTLIIVILLMIIMQPGEFTIILAMALTGWVDMARLVRGQVLQLKEQEYVLAARTLGAGPWRIITKHLIPNALGPIIVRLTLNIPSAIFTEAFLSYIGLGIRLPKASWGSLATDGTTYLQNAPWLLIFPAVLISLTMLTFNILGDGIRDALDPRMRK</sequence>
<dbReference type="RefSeq" id="WP_073345081.1">
    <property type="nucleotide sequence ID" value="NZ_FQVH01000028.1"/>
</dbReference>
<feature type="transmembrane region" description="Helical" evidence="7">
    <location>
        <begin position="44"/>
        <end position="62"/>
    </location>
</feature>
<evidence type="ECO:0000313" key="9">
    <source>
        <dbReference type="EMBL" id="SHF54141.1"/>
    </source>
</evidence>
<dbReference type="SUPFAM" id="SSF161098">
    <property type="entry name" value="MetI-like"/>
    <property type="match status" value="1"/>
</dbReference>
<dbReference type="Pfam" id="PF00528">
    <property type="entry name" value="BPD_transp_1"/>
    <property type="match status" value="1"/>
</dbReference>
<dbReference type="Gene3D" id="1.10.3720.10">
    <property type="entry name" value="MetI-like"/>
    <property type="match status" value="1"/>
</dbReference>
<dbReference type="PANTHER" id="PTHR43386">
    <property type="entry name" value="OLIGOPEPTIDE TRANSPORT SYSTEM PERMEASE PROTEIN APPC"/>
    <property type="match status" value="1"/>
</dbReference>
<keyword evidence="2 7" id="KW-0813">Transport</keyword>
<dbReference type="STRING" id="1121256.SAMN02746089_02124"/>
<dbReference type="InterPro" id="IPR000515">
    <property type="entry name" value="MetI-like"/>
</dbReference>
<comment type="similarity">
    <text evidence="7">Belongs to the binding-protein-dependent transport system permease family.</text>
</comment>
<dbReference type="Pfam" id="PF12911">
    <property type="entry name" value="OppC_N"/>
    <property type="match status" value="1"/>
</dbReference>
<dbReference type="InterPro" id="IPR025966">
    <property type="entry name" value="OppC_N"/>
</dbReference>
<dbReference type="EMBL" id="FQVH01000028">
    <property type="protein sequence ID" value="SHF54141.1"/>
    <property type="molecule type" value="Genomic_DNA"/>
</dbReference>
<evidence type="ECO:0000256" key="4">
    <source>
        <dbReference type="ARBA" id="ARBA00022692"/>
    </source>
</evidence>
<dbReference type="Proteomes" id="UP000184088">
    <property type="component" value="Unassembled WGS sequence"/>
</dbReference>
<comment type="subcellular location">
    <subcellularLocation>
        <location evidence="1 7">Cell membrane</location>
        <topology evidence="1 7">Multi-pass membrane protein</topology>
    </subcellularLocation>
</comment>
<dbReference type="OrthoDB" id="9797852at2"/>
<evidence type="ECO:0000259" key="8">
    <source>
        <dbReference type="PROSITE" id="PS50928"/>
    </source>
</evidence>